<dbReference type="PANTHER" id="PTHR24349">
    <property type="entry name" value="SERINE/THREONINE-PROTEIN KINASE"/>
    <property type="match status" value="1"/>
</dbReference>
<evidence type="ECO:0000256" key="2">
    <source>
        <dbReference type="ARBA" id="ARBA00012513"/>
    </source>
</evidence>
<dbReference type="SMART" id="SM00220">
    <property type="entry name" value="S_TKc"/>
    <property type="match status" value="1"/>
</dbReference>
<dbReference type="InterPro" id="IPR000719">
    <property type="entry name" value="Prot_kinase_dom"/>
</dbReference>
<name>A0A078A238_STYLE</name>
<dbReference type="SUPFAM" id="SSF56112">
    <property type="entry name" value="Protein kinase-like (PK-like)"/>
    <property type="match status" value="1"/>
</dbReference>
<dbReference type="CDD" id="cd05117">
    <property type="entry name" value="STKc_CAMK"/>
    <property type="match status" value="1"/>
</dbReference>
<feature type="binding site" evidence="14">
    <location>
        <position position="87"/>
    </location>
    <ligand>
        <name>ATP</name>
        <dbReference type="ChEBI" id="CHEBI:30616"/>
    </ligand>
</feature>
<evidence type="ECO:0000256" key="12">
    <source>
        <dbReference type="ARBA" id="ARBA00047899"/>
    </source>
</evidence>
<gene>
    <name evidence="17" type="primary">Contig9086.g455</name>
    <name evidence="17" type="ORF">STYLEM_4553</name>
</gene>
<feature type="domain" description="Protein kinase" evidence="15">
    <location>
        <begin position="54"/>
        <end position="293"/>
    </location>
</feature>
<comment type="cofactor">
    <cofactor evidence="1">
        <name>Mg(2+)</name>
        <dbReference type="ChEBI" id="CHEBI:18420"/>
    </cofactor>
</comment>
<evidence type="ECO:0000256" key="13">
    <source>
        <dbReference type="ARBA" id="ARBA00048679"/>
    </source>
</evidence>
<evidence type="ECO:0000256" key="10">
    <source>
        <dbReference type="ARBA" id="ARBA00022840"/>
    </source>
</evidence>
<dbReference type="InterPro" id="IPR011009">
    <property type="entry name" value="Kinase-like_dom_sf"/>
</dbReference>
<dbReference type="PROSITE" id="PS00018">
    <property type="entry name" value="EF_HAND_1"/>
    <property type="match status" value="4"/>
</dbReference>
<dbReference type="Gene3D" id="1.10.510.10">
    <property type="entry name" value="Transferase(Phosphotransferase) domain 1"/>
    <property type="match status" value="2"/>
</dbReference>
<evidence type="ECO:0000259" key="15">
    <source>
        <dbReference type="PROSITE" id="PS50011"/>
    </source>
</evidence>
<evidence type="ECO:0000256" key="14">
    <source>
        <dbReference type="PROSITE-ProRule" id="PRU10141"/>
    </source>
</evidence>
<dbReference type="EC" id="2.7.11.1" evidence="2"/>
<proteinExistence type="inferred from homology"/>
<dbReference type="PROSITE" id="PS50011">
    <property type="entry name" value="PROTEIN_KINASE_DOM"/>
    <property type="match status" value="1"/>
</dbReference>
<dbReference type="Pfam" id="PF13499">
    <property type="entry name" value="EF-hand_7"/>
    <property type="match status" value="2"/>
</dbReference>
<dbReference type="Proteomes" id="UP000039865">
    <property type="component" value="Unassembled WGS sequence"/>
</dbReference>
<dbReference type="Pfam" id="PF00069">
    <property type="entry name" value="Pkinase"/>
    <property type="match status" value="2"/>
</dbReference>
<dbReference type="GO" id="GO:0005509">
    <property type="term" value="F:calcium ion binding"/>
    <property type="evidence" value="ECO:0007669"/>
    <property type="project" value="InterPro"/>
</dbReference>
<feature type="domain" description="EF-hand" evidence="16">
    <location>
        <begin position="372"/>
        <end position="407"/>
    </location>
</feature>
<feature type="domain" description="EF-hand" evidence="16">
    <location>
        <begin position="444"/>
        <end position="479"/>
    </location>
</feature>
<comment type="catalytic activity">
    <reaction evidence="13">
        <text>L-seryl-[protein] + ATP = O-phospho-L-seryl-[protein] + ADP + H(+)</text>
        <dbReference type="Rhea" id="RHEA:17989"/>
        <dbReference type="Rhea" id="RHEA-COMP:9863"/>
        <dbReference type="Rhea" id="RHEA-COMP:11604"/>
        <dbReference type="ChEBI" id="CHEBI:15378"/>
        <dbReference type="ChEBI" id="CHEBI:29999"/>
        <dbReference type="ChEBI" id="CHEBI:30616"/>
        <dbReference type="ChEBI" id="CHEBI:83421"/>
        <dbReference type="ChEBI" id="CHEBI:456216"/>
        <dbReference type="EC" id="2.7.11.1"/>
    </reaction>
</comment>
<dbReference type="PROSITE" id="PS50222">
    <property type="entry name" value="EF_HAND_2"/>
    <property type="match status" value="4"/>
</dbReference>
<keyword evidence="9" id="KW-0106">Calcium</keyword>
<evidence type="ECO:0000256" key="4">
    <source>
        <dbReference type="ARBA" id="ARBA00022679"/>
    </source>
</evidence>
<evidence type="ECO:0000313" key="18">
    <source>
        <dbReference type="Proteomes" id="UP000039865"/>
    </source>
</evidence>
<comment type="similarity">
    <text evidence="11">Belongs to the protein kinase superfamily. Ser/Thr protein kinase family. CDPK subfamily.</text>
</comment>
<feature type="domain" description="EF-hand" evidence="16">
    <location>
        <begin position="408"/>
        <end position="443"/>
    </location>
</feature>
<keyword evidence="5" id="KW-0479">Metal-binding</keyword>
<dbReference type="GO" id="GO:0005524">
    <property type="term" value="F:ATP binding"/>
    <property type="evidence" value="ECO:0007669"/>
    <property type="project" value="UniProtKB-UniRule"/>
</dbReference>
<dbReference type="InterPro" id="IPR002048">
    <property type="entry name" value="EF_hand_dom"/>
</dbReference>
<dbReference type="Gene3D" id="1.10.238.10">
    <property type="entry name" value="EF-hand"/>
    <property type="match status" value="2"/>
</dbReference>
<dbReference type="InParanoid" id="A0A078A238"/>
<evidence type="ECO:0000256" key="5">
    <source>
        <dbReference type="ARBA" id="ARBA00022723"/>
    </source>
</evidence>
<accession>A0A078A238</accession>
<feature type="domain" description="EF-hand" evidence="16">
    <location>
        <begin position="333"/>
        <end position="368"/>
    </location>
</feature>
<dbReference type="FunFam" id="3.30.200.20:FF:000315">
    <property type="entry name" value="Calcium-dependent protein kinase 3"/>
    <property type="match status" value="1"/>
</dbReference>
<dbReference type="CDD" id="cd00051">
    <property type="entry name" value="EFh"/>
    <property type="match status" value="1"/>
</dbReference>
<evidence type="ECO:0000256" key="6">
    <source>
        <dbReference type="ARBA" id="ARBA00022737"/>
    </source>
</evidence>
<organism evidence="17 18">
    <name type="scientific">Stylonychia lemnae</name>
    <name type="common">Ciliate</name>
    <dbReference type="NCBI Taxonomy" id="5949"/>
    <lineage>
        <taxon>Eukaryota</taxon>
        <taxon>Sar</taxon>
        <taxon>Alveolata</taxon>
        <taxon>Ciliophora</taxon>
        <taxon>Intramacronucleata</taxon>
        <taxon>Spirotrichea</taxon>
        <taxon>Stichotrichia</taxon>
        <taxon>Sporadotrichida</taxon>
        <taxon>Oxytrichidae</taxon>
        <taxon>Stylonychinae</taxon>
        <taxon>Stylonychia</taxon>
    </lineage>
</organism>
<keyword evidence="10 14" id="KW-0067">ATP-binding</keyword>
<evidence type="ECO:0000256" key="7">
    <source>
        <dbReference type="ARBA" id="ARBA00022741"/>
    </source>
</evidence>
<evidence type="ECO:0000256" key="3">
    <source>
        <dbReference type="ARBA" id="ARBA00022527"/>
    </source>
</evidence>
<evidence type="ECO:0000256" key="11">
    <source>
        <dbReference type="ARBA" id="ARBA00024334"/>
    </source>
</evidence>
<dbReference type="InterPro" id="IPR011992">
    <property type="entry name" value="EF-hand-dom_pair"/>
</dbReference>
<reference evidence="17 18" key="1">
    <citation type="submission" date="2014-06" db="EMBL/GenBank/DDBJ databases">
        <authorList>
            <person name="Swart Estienne"/>
        </authorList>
    </citation>
    <scope>NUCLEOTIDE SEQUENCE [LARGE SCALE GENOMIC DNA]</scope>
    <source>
        <strain evidence="17 18">130c</strain>
    </source>
</reference>
<dbReference type="SUPFAM" id="SSF47473">
    <property type="entry name" value="EF-hand"/>
    <property type="match status" value="1"/>
</dbReference>
<keyword evidence="18" id="KW-1185">Reference proteome</keyword>
<dbReference type="SMART" id="SM00054">
    <property type="entry name" value="EFh"/>
    <property type="match status" value="4"/>
</dbReference>
<keyword evidence="6" id="KW-0677">Repeat</keyword>
<dbReference type="InterPro" id="IPR050205">
    <property type="entry name" value="CDPK_Ser/Thr_kinases"/>
</dbReference>
<evidence type="ECO:0000256" key="8">
    <source>
        <dbReference type="ARBA" id="ARBA00022777"/>
    </source>
</evidence>
<keyword evidence="3" id="KW-0723">Serine/threonine-protein kinase</keyword>
<evidence type="ECO:0000256" key="1">
    <source>
        <dbReference type="ARBA" id="ARBA00001946"/>
    </source>
</evidence>
<keyword evidence="8" id="KW-0418">Kinase</keyword>
<dbReference type="AlphaFoldDB" id="A0A078A238"/>
<dbReference type="FunFam" id="1.10.238.10:FF:000001">
    <property type="entry name" value="Calmodulin 1"/>
    <property type="match status" value="1"/>
</dbReference>
<evidence type="ECO:0000259" key="16">
    <source>
        <dbReference type="PROSITE" id="PS50222"/>
    </source>
</evidence>
<keyword evidence="4" id="KW-0808">Transferase</keyword>
<dbReference type="OrthoDB" id="40902at2759"/>
<dbReference type="OMA" id="MGNDEVH"/>
<dbReference type="InterPro" id="IPR018247">
    <property type="entry name" value="EF_Hand_1_Ca_BS"/>
</dbReference>
<comment type="catalytic activity">
    <reaction evidence="12">
        <text>L-threonyl-[protein] + ATP = O-phospho-L-threonyl-[protein] + ADP + H(+)</text>
        <dbReference type="Rhea" id="RHEA:46608"/>
        <dbReference type="Rhea" id="RHEA-COMP:11060"/>
        <dbReference type="Rhea" id="RHEA-COMP:11605"/>
        <dbReference type="ChEBI" id="CHEBI:15378"/>
        <dbReference type="ChEBI" id="CHEBI:30013"/>
        <dbReference type="ChEBI" id="CHEBI:30616"/>
        <dbReference type="ChEBI" id="CHEBI:61977"/>
        <dbReference type="ChEBI" id="CHEBI:456216"/>
        <dbReference type="EC" id="2.7.11.1"/>
    </reaction>
</comment>
<keyword evidence="7 14" id="KW-0547">Nucleotide-binding</keyword>
<dbReference type="EMBL" id="CCKQ01004407">
    <property type="protein sequence ID" value="CDW75563.1"/>
    <property type="molecule type" value="Genomic_DNA"/>
</dbReference>
<evidence type="ECO:0000313" key="17">
    <source>
        <dbReference type="EMBL" id="CDW75563.1"/>
    </source>
</evidence>
<sequence>MGVIITSCCEKQFSPPERKHEIETSYVRTESARRILSFKDFKGFKKVHDIGDYYKFGQRLGQGSFGEVLKAEHKKAAVTCAVKIIKKQKIQEHQILIDLMHNELKVLEETTHPHIMRIFELLEDNNNYYIVSELLNGGELYERIVQLKFFDESNAADIKPENILLEKSDSNSLDIKITDFGFACFYDPKEGLNDVLGSPLYMAPEIVREETYDEKVDTWSVGVIAYILLCGSPPFKGKTKSEMFKSIINSDVTFDRKIWEQISPEAKDFISKALIKDSKLRYDAKQLISHQWIYKKVKQPDVNQGVQLDVANNLKEFRSGILSFIVGLKASSEELEELKNLFIRLDTSKDGTLSIEELKEGMEQVVQKIGTQKAMEYEDLMRSLDKDGNGVIDYTEFITGAIDKVALLNIKNLQAAFRMIDQDNSGMITIDELKAVFDTGGDKKDESLWMEIMSEVDKNGDNQISFEEFQDVMTSLLKKKHL</sequence>
<dbReference type="InterPro" id="IPR017441">
    <property type="entry name" value="Protein_kinase_ATP_BS"/>
</dbReference>
<protein>
    <recommendedName>
        <fullName evidence="2">non-specific serine/threonine protein kinase</fullName>
        <ecNumber evidence="2">2.7.11.1</ecNumber>
    </recommendedName>
</protein>
<dbReference type="GO" id="GO:0004674">
    <property type="term" value="F:protein serine/threonine kinase activity"/>
    <property type="evidence" value="ECO:0007669"/>
    <property type="project" value="UniProtKB-KW"/>
</dbReference>
<dbReference type="PROSITE" id="PS00107">
    <property type="entry name" value="PROTEIN_KINASE_ATP"/>
    <property type="match status" value="1"/>
</dbReference>
<evidence type="ECO:0000256" key="9">
    <source>
        <dbReference type="ARBA" id="ARBA00022837"/>
    </source>
</evidence>